<evidence type="ECO:0000259" key="4">
    <source>
        <dbReference type="Pfam" id="PF00905"/>
    </source>
</evidence>
<evidence type="ECO:0000256" key="3">
    <source>
        <dbReference type="ARBA" id="ARBA00023136"/>
    </source>
</evidence>
<dbReference type="PANTHER" id="PTHR30627:SF1">
    <property type="entry name" value="PEPTIDOGLYCAN D,D-TRANSPEPTIDASE FTSI"/>
    <property type="match status" value="1"/>
</dbReference>
<dbReference type="InterPro" id="IPR001460">
    <property type="entry name" value="PCN-bd_Tpept"/>
</dbReference>
<gene>
    <name evidence="6" type="ORF">SAMN02910417_00529</name>
</gene>
<dbReference type="STRING" id="1732.SAMN02910417_00529"/>
<dbReference type="RefSeq" id="WP_090171904.1">
    <property type="nucleotide sequence ID" value="NZ_FMXR01000005.1"/>
</dbReference>
<dbReference type="GO" id="GO:0071555">
    <property type="term" value="P:cell wall organization"/>
    <property type="evidence" value="ECO:0007669"/>
    <property type="project" value="TreeGrafter"/>
</dbReference>
<keyword evidence="3" id="KW-0472">Membrane</keyword>
<protein>
    <submittedName>
        <fullName evidence="6">Stage V sporulation protein D (Sporulation-specific penicillin-binding protein)</fullName>
    </submittedName>
</protein>
<evidence type="ECO:0000313" key="6">
    <source>
        <dbReference type="EMBL" id="SDB07223.1"/>
    </source>
</evidence>
<sequence length="610" mass="68448">MRRRRRKIPIKFLFRMKRKMVIAFLIILVLLVGLIGRIIYIQLVNGDKYTKIVLAQQDYTNTTIPYRRGDITDRKGTVLATSTQVYNIVLDCKVVNADEDDIEPTIQALAKCLDNYDESDIRTILTDYATSQYYVLEKKQTREEIEELQKIIDDDENYPNVSGIWFETEYEREYPYDSLASAVIGFTTSGNEGMSGLENYYNDELNGTDGRQYGYLDEDSDYEKTIVEATDGNTIVTTIDTNIQSIVEKYIKKFNEKYANNARSGDGSEHTGVIVMDPDSGEILAMANYPYYDLNDPWDLSSLYTEEEIEDMDEEEELDALNGLWQNFCITYTYEPGSTIKPFTVATGLDTGTLSGSETYVCNGGEQIGDYFIHCVNRNGHGTLTIQEALMESCNDALMQMSYTIGASNLAKYQSIFGFGSKTNIDLPGEARTDSLIYSAEDMSKTTLATNSFGQNFNVTMIQLASGFSSIINGGYYYQPHVVKEIDRADGTVEETIDATLLKETISRETSEQMKKYLLAVVEDGTGATAGVKGYEIGGKTGTAQKIPRGDGNYLVSFIGYAPQDDPEVVVYVVVDEPNVEDQAHSSYAQEIAHNIFKEILPYMNIEKSN</sequence>
<keyword evidence="7" id="KW-1185">Reference proteome</keyword>
<dbReference type="PANTHER" id="PTHR30627">
    <property type="entry name" value="PEPTIDOGLYCAN D,D-TRANSPEPTIDASE"/>
    <property type="match status" value="1"/>
</dbReference>
<comment type="similarity">
    <text evidence="2">Belongs to the transpeptidase family.</text>
</comment>
<accession>A0A1G6AGJ4</accession>
<dbReference type="OrthoDB" id="9804124at2"/>
<feature type="domain" description="Penicillin-binding protein transpeptidase" evidence="4">
    <location>
        <begin position="272"/>
        <end position="598"/>
    </location>
</feature>
<proteinExistence type="inferred from homology"/>
<organism evidence="6 7">
    <name type="scientific">Eubacterium oxidoreducens</name>
    <dbReference type="NCBI Taxonomy" id="1732"/>
    <lineage>
        <taxon>Bacteria</taxon>
        <taxon>Bacillati</taxon>
        <taxon>Bacillota</taxon>
        <taxon>Clostridia</taxon>
        <taxon>Eubacteriales</taxon>
        <taxon>Eubacteriaceae</taxon>
        <taxon>Eubacterium</taxon>
    </lineage>
</organism>
<evidence type="ECO:0000256" key="1">
    <source>
        <dbReference type="ARBA" id="ARBA00004370"/>
    </source>
</evidence>
<dbReference type="InterPro" id="IPR005311">
    <property type="entry name" value="PBP_dimer"/>
</dbReference>
<dbReference type="GO" id="GO:0008658">
    <property type="term" value="F:penicillin binding"/>
    <property type="evidence" value="ECO:0007669"/>
    <property type="project" value="InterPro"/>
</dbReference>
<evidence type="ECO:0000259" key="5">
    <source>
        <dbReference type="Pfam" id="PF03717"/>
    </source>
</evidence>
<dbReference type="InterPro" id="IPR012338">
    <property type="entry name" value="Beta-lactam/transpept-like"/>
</dbReference>
<reference evidence="6 7" key="1">
    <citation type="submission" date="2016-10" db="EMBL/GenBank/DDBJ databases">
        <authorList>
            <person name="de Groot N.N."/>
        </authorList>
    </citation>
    <scope>NUCLEOTIDE SEQUENCE [LARGE SCALE GENOMIC DNA]</scope>
    <source>
        <strain evidence="6 7">DSM 3217</strain>
    </source>
</reference>
<dbReference type="GO" id="GO:0005886">
    <property type="term" value="C:plasma membrane"/>
    <property type="evidence" value="ECO:0007669"/>
    <property type="project" value="TreeGrafter"/>
</dbReference>
<dbReference type="SUPFAM" id="SSF56601">
    <property type="entry name" value="beta-lactamase/transpeptidase-like"/>
    <property type="match status" value="1"/>
</dbReference>
<dbReference type="InterPro" id="IPR050515">
    <property type="entry name" value="Beta-lactam/transpept"/>
</dbReference>
<evidence type="ECO:0000256" key="2">
    <source>
        <dbReference type="ARBA" id="ARBA00007171"/>
    </source>
</evidence>
<evidence type="ECO:0000313" key="7">
    <source>
        <dbReference type="Proteomes" id="UP000199228"/>
    </source>
</evidence>
<dbReference type="SUPFAM" id="SSF56519">
    <property type="entry name" value="Penicillin binding protein dimerisation domain"/>
    <property type="match status" value="1"/>
</dbReference>
<dbReference type="Proteomes" id="UP000199228">
    <property type="component" value="Unassembled WGS sequence"/>
</dbReference>
<dbReference type="EMBL" id="FMXR01000005">
    <property type="protein sequence ID" value="SDB07223.1"/>
    <property type="molecule type" value="Genomic_DNA"/>
</dbReference>
<name>A0A1G6AGJ4_EUBOX</name>
<dbReference type="Gene3D" id="3.90.1310.10">
    <property type="entry name" value="Penicillin-binding protein 2a (Domain 2)"/>
    <property type="match status" value="1"/>
</dbReference>
<feature type="domain" description="Penicillin-binding protein dimerisation" evidence="5">
    <location>
        <begin position="64"/>
        <end position="219"/>
    </location>
</feature>
<dbReference type="Gene3D" id="3.40.710.10">
    <property type="entry name" value="DD-peptidase/beta-lactamase superfamily"/>
    <property type="match status" value="1"/>
</dbReference>
<dbReference type="InterPro" id="IPR036138">
    <property type="entry name" value="PBP_dimer_sf"/>
</dbReference>
<dbReference type="AlphaFoldDB" id="A0A1G6AGJ4"/>
<comment type="subcellular location">
    <subcellularLocation>
        <location evidence="1">Membrane</location>
    </subcellularLocation>
</comment>
<dbReference type="Pfam" id="PF00905">
    <property type="entry name" value="Transpeptidase"/>
    <property type="match status" value="1"/>
</dbReference>
<dbReference type="Pfam" id="PF03717">
    <property type="entry name" value="PBP_dimer"/>
    <property type="match status" value="1"/>
</dbReference>